<proteinExistence type="predicted"/>
<keyword evidence="7" id="KW-0472">Membrane</keyword>
<evidence type="ECO:0000256" key="1">
    <source>
        <dbReference type="ARBA" id="ARBA00022448"/>
    </source>
</evidence>
<reference evidence="9 10" key="1">
    <citation type="journal article" date="2015" name="Microbes Environ.">
        <title>Distribution and evolution of nitrogen fixation genes in the phylum bacteroidetes.</title>
        <authorList>
            <person name="Inoue J."/>
            <person name="Oshima K."/>
            <person name="Suda W."/>
            <person name="Sakamoto M."/>
            <person name="Iino T."/>
            <person name="Noda S."/>
            <person name="Hongoh Y."/>
            <person name="Hattori M."/>
            <person name="Ohkuma M."/>
        </authorList>
    </citation>
    <scope>NUCLEOTIDE SEQUENCE [LARGE SCALE GENOMIC DNA]</scope>
    <source>
        <strain evidence="9">JCM 15548</strain>
    </source>
</reference>
<dbReference type="Proteomes" id="UP000032900">
    <property type="component" value="Unassembled WGS sequence"/>
</dbReference>
<evidence type="ECO:0000256" key="5">
    <source>
        <dbReference type="ARBA" id="ARBA00023004"/>
    </source>
</evidence>
<protein>
    <submittedName>
        <fullName evidence="9">High-affinity iron permease</fullName>
    </submittedName>
</protein>
<feature type="transmembrane region" description="Helical" evidence="7">
    <location>
        <begin position="266"/>
        <end position="288"/>
    </location>
</feature>
<dbReference type="Pfam" id="PF13442">
    <property type="entry name" value="Cytochrome_CBB3"/>
    <property type="match status" value="1"/>
</dbReference>
<evidence type="ECO:0000313" key="9">
    <source>
        <dbReference type="EMBL" id="GAO30744.1"/>
    </source>
</evidence>
<dbReference type="PROSITE" id="PS51007">
    <property type="entry name" value="CYTC"/>
    <property type="match status" value="1"/>
</dbReference>
<keyword evidence="4" id="KW-0249">Electron transport</keyword>
<dbReference type="AlphaFoldDB" id="A0A0E9LZR5"/>
<dbReference type="EMBL" id="BAZW01000029">
    <property type="protein sequence ID" value="GAO30744.1"/>
    <property type="molecule type" value="Genomic_DNA"/>
</dbReference>
<dbReference type="InterPro" id="IPR008168">
    <property type="entry name" value="Cyt_C_IC"/>
</dbReference>
<evidence type="ECO:0000256" key="6">
    <source>
        <dbReference type="PROSITE-ProRule" id="PRU00433"/>
    </source>
</evidence>
<keyword evidence="3 6" id="KW-0479">Metal-binding</keyword>
<sequence>MRWSLHLILPFLTFNFLQLNGQENWEVPEERQGRLSPFEFSDSIQQQGSIHYSVNCASCHGTPGQGNFERLDPLPVDPATAEFQENTDGEIFYKVSEGRGLMPSFKNVLSAQEIWEVVGYLRTYNADYVQEVRPTAELSAYGGTVELLMAHLTDQNKIQVVAKGTRHGETQPIEAAEVALRVKRYFGDLQLDETKFTNPQGIVEFDAPQELPGDESGHLELTAHLVNQEMFGITQVDTTLAVGQAFVPVSLTRDRAMWNVVQKAPIWLLLAYTLSVLIAWGIIFYILFQIKKIFDIGAELESKS</sequence>
<evidence type="ECO:0000256" key="3">
    <source>
        <dbReference type="ARBA" id="ARBA00022723"/>
    </source>
</evidence>
<comment type="caution">
    <text evidence="9">The sequence shown here is derived from an EMBL/GenBank/DDBJ whole genome shotgun (WGS) entry which is preliminary data.</text>
</comment>
<dbReference type="STRING" id="1236989.JCM15548_13050"/>
<evidence type="ECO:0000313" key="10">
    <source>
        <dbReference type="Proteomes" id="UP000032900"/>
    </source>
</evidence>
<dbReference type="GO" id="GO:0005506">
    <property type="term" value="F:iron ion binding"/>
    <property type="evidence" value="ECO:0007669"/>
    <property type="project" value="InterPro"/>
</dbReference>
<organism evidence="9 10">
    <name type="scientific">Geofilum rubicundum JCM 15548</name>
    <dbReference type="NCBI Taxonomy" id="1236989"/>
    <lineage>
        <taxon>Bacteria</taxon>
        <taxon>Pseudomonadati</taxon>
        <taxon>Bacteroidota</taxon>
        <taxon>Bacteroidia</taxon>
        <taxon>Marinilabiliales</taxon>
        <taxon>Marinilabiliaceae</taxon>
        <taxon>Geofilum</taxon>
    </lineage>
</organism>
<dbReference type="InterPro" id="IPR036909">
    <property type="entry name" value="Cyt_c-like_dom_sf"/>
</dbReference>
<gene>
    <name evidence="9" type="ORF">JCM15548_13050</name>
</gene>
<keyword evidence="10" id="KW-1185">Reference proteome</keyword>
<name>A0A0E9LZR5_9BACT</name>
<dbReference type="InterPro" id="IPR009056">
    <property type="entry name" value="Cyt_c-like_dom"/>
</dbReference>
<dbReference type="RefSeq" id="WP_062126031.1">
    <property type="nucleotide sequence ID" value="NZ_BAZW01000029.1"/>
</dbReference>
<accession>A0A0E9LZR5</accession>
<dbReference type="Gene3D" id="1.10.760.10">
    <property type="entry name" value="Cytochrome c-like domain"/>
    <property type="match status" value="1"/>
</dbReference>
<keyword evidence="7" id="KW-0812">Transmembrane</keyword>
<dbReference type="GO" id="GO:0009055">
    <property type="term" value="F:electron transfer activity"/>
    <property type="evidence" value="ECO:0007669"/>
    <property type="project" value="InterPro"/>
</dbReference>
<evidence type="ECO:0000256" key="7">
    <source>
        <dbReference type="SAM" id="Phobius"/>
    </source>
</evidence>
<keyword evidence="2 6" id="KW-0349">Heme</keyword>
<keyword evidence="5 6" id="KW-0408">Iron</keyword>
<evidence type="ECO:0000256" key="4">
    <source>
        <dbReference type="ARBA" id="ARBA00022982"/>
    </source>
</evidence>
<feature type="domain" description="Cytochrome c" evidence="8">
    <location>
        <begin position="43"/>
        <end position="125"/>
    </location>
</feature>
<dbReference type="SUPFAM" id="SSF46626">
    <property type="entry name" value="Cytochrome c"/>
    <property type="match status" value="1"/>
</dbReference>
<keyword evidence="7" id="KW-1133">Transmembrane helix</keyword>
<keyword evidence="1" id="KW-0813">Transport</keyword>
<evidence type="ECO:0000259" key="8">
    <source>
        <dbReference type="PROSITE" id="PS51007"/>
    </source>
</evidence>
<dbReference type="PRINTS" id="PR00605">
    <property type="entry name" value="CYTCHROMECIC"/>
</dbReference>
<evidence type="ECO:0000256" key="2">
    <source>
        <dbReference type="ARBA" id="ARBA00022617"/>
    </source>
</evidence>
<dbReference type="GO" id="GO:0020037">
    <property type="term" value="F:heme binding"/>
    <property type="evidence" value="ECO:0007669"/>
    <property type="project" value="InterPro"/>
</dbReference>